<evidence type="ECO:0000313" key="3">
    <source>
        <dbReference type="Proteomes" id="UP001553843"/>
    </source>
</evidence>
<proteinExistence type="predicted"/>
<accession>A0ABV3LRL0</accession>
<evidence type="ECO:0000259" key="1">
    <source>
        <dbReference type="Pfam" id="PF18228"/>
    </source>
</evidence>
<dbReference type="Proteomes" id="UP001553843">
    <property type="component" value="Unassembled WGS sequence"/>
</dbReference>
<evidence type="ECO:0000313" key="2">
    <source>
        <dbReference type="EMBL" id="MEW2360977.1"/>
    </source>
</evidence>
<dbReference type="InterPro" id="IPR053755">
    <property type="entry name" value="CDI_immunity_sf"/>
</dbReference>
<dbReference type="EMBL" id="JBEYRS010000001">
    <property type="protein sequence ID" value="MEW2360977.1"/>
    <property type="molecule type" value="Genomic_DNA"/>
</dbReference>
<dbReference type="RefSeq" id="WP_359776460.1">
    <property type="nucleotide sequence ID" value="NZ_JBEYRR010000003.1"/>
</dbReference>
<comment type="caution">
    <text evidence="2">The sequence shown here is derived from an EMBL/GenBank/DDBJ whole genome shotgun (WGS) entry which is preliminary data.</text>
</comment>
<dbReference type="CDD" id="cd20699">
    <property type="entry name" value="CdiI_ECL-like"/>
    <property type="match status" value="1"/>
</dbReference>
<organism evidence="2 3">
    <name type="scientific">Streptomyces huasconensis</name>
    <dbReference type="NCBI Taxonomy" id="1854574"/>
    <lineage>
        <taxon>Bacteria</taxon>
        <taxon>Bacillati</taxon>
        <taxon>Actinomycetota</taxon>
        <taxon>Actinomycetes</taxon>
        <taxon>Kitasatosporales</taxon>
        <taxon>Streptomycetaceae</taxon>
        <taxon>Streptomyces</taxon>
    </lineage>
</organism>
<gene>
    <name evidence="2" type="ORF">AB0887_03225</name>
</gene>
<keyword evidence="3" id="KW-1185">Reference proteome</keyword>
<protein>
    <recommendedName>
        <fullName evidence="1">CdiI C-terminal domain-containing protein</fullName>
    </recommendedName>
</protein>
<name>A0ABV3LRL0_9ACTN</name>
<dbReference type="Gene3D" id="3.30.2450.20">
    <property type="match status" value="1"/>
</dbReference>
<dbReference type="InterPro" id="IPR040509">
    <property type="entry name" value="CdiI_C"/>
</dbReference>
<sequence length="140" mass="15599">MPSPQDAANGVGAVGRISVGDFSEDFPMDLSYWGVDDYRASWARALRIVAGQDEATSCFVSSLTDPATANFVFCWPVYRSGPDVHIQNSIIFLDELTDPFLPDEPWRSVEPRSTVDEDGHQISEWHTDISAVREFLTECP</sequence>
<dbReference type="Pfam" id="PF18228">
    <property type="entry name" value="CdiI_N"/>
    <property type="match status" value="1"/>
</dbReference>
<reference evidence="2 3" key="1">
    <citation type="submission" date="2024-06" db="EMBL/GenBank/DDBJ databases">
        <title>The Natural Products Discovery Center: Release of the First 8490 Sequenced Strains for Exploring Actinobacteria Biosynthetic Diversity.</title>
        <authorList>
            <person name="Kalkreuter E."/>
            <person name="Kautsar S.A."/>
            <person name="Yang D."/>
            <person name="Bader C.D."/>
            <person name="Teijaro C.N."/>
            <person name="Fluegel L."/>
            <person name="Davis C.M."/>
            <person name="Simpson J.R."/>
            <person name="Lauterbach L."/>
            <person name="Steele A.D."/>
            <person name="Gui C."/>
            <person name="Meng S."/>
            <person name="Li G."/>
            <person name="Viehrig K."/>
            <person name="Ye F."/>
            <person name="Su P."/>
            <person name="Kiefer A.F."/>
            <person name="Nichols A."/>
            <person name="Cepeda A.J."/>
            <person name="Yan W."/>
            <person name="Fan B."/>
            <person name="Jiang Y."/>
            <person name="Adhikari A."/>
            <person name="Zheng C.-J."/>
            <person name="Schuster L."/>
            <person name="Cowan T.M."/>
            <person name="Smanski M.J."/>
            <person name="Chevrette M.G."/>
            <person name="De Carvalho L.P.S."/>
            <person name="Shen B."/>
        </authorList>
    </citation>
    <scope>NUCLEOTIDE SEQUENCE [LARGE SCALE GENOMIC DNA]</scope>
    <source>
        <strain evidence="2 3">NPDC047833</strain>
    </source>
</reference>
<feature type="domain" description="CdiI C-terminal" evidence="1">
    <location>
        <begin position="28"/>
        <end position="135"/>
    </location>
</feature>